<reference evidence="2 3" key="1">
    <citation type="submission" date="2020-08" db="EMBL/GenBank/DDBJ databases">
        <authorList>
            <person name="Hejnol A."/>
        </authorList>
    </citation>
    <scope>NUCLEOTIDE SEQUENCE [LARGE SCALE GENOMIC DNA]</scope>
</reference>
<evidence type="ECO:0000313" key="3">
    <source>
        <dbReference type="Proteomes" id="UP000549394"/>
    </source>
</evidence>
<dbReference type="AlphaFoldDB" id="A0A7I8WEV2"/>
<evidence type="ECO:0000256" key="1">
    <source>
        <dbReference type="SAM" id="Phobius"/>
    </source>
</evidence>
<keyword evidence="3" id="KW-1185">Reference proteome</keyword>
<sequence length="227" mass="26516">MLDYVKYVNNSTNEEINSFQASNLLASGRKQEVCIDRFRYYDNIFNIWTTGFHLFKNIIGAVALIYMSLAQSYHHVTFAIENIQIMALIPFKFLLDILFYNGKIDFCENTAKMIRECDYSYLISMTVPCFIAALIIIIKGWKMKNQIFKKTIKEPEVYSLVEMLHQNTPDKNDLLLKKSSNCYLPKERFTTQSYKSDCLKKDNCTFKYQLGTASNFQEKVIHDDSDT</sequence>
<proteinExistence type="predicted"/>
<dbReference type="EMBL" id="CAJFCJ010000077">
    <property type="protein sequence ID" value="CAD5126735.1"/>
    <property type="molecule type" value="Genomic_DNA"/>
</dbReference>
<dbReference type="Proteomes" id="UP000549394">
    <property type="component" value="Unassembled WGS sequence"/>
</dbReference>
<keyword evidence="1" id="KW-0812">Transmembrane</keyword>
<gene>
    <name evidence="2" type="ORF">DGYR_LOCUS13968</name>
</gene>
<feature type="transmembrane region" description="Helical" evidence="1">
    <location>
        <begin position="78"/>
        <end position="99"/>
    </location>
</feature>
<accession>A0A7I8WEV2</accession>
<keyword evidence="1" id="KW-0472">Membrane</keyword>
<organism evidence="2 3">
    <name type="scientific">Dimorphilus gyrociliatus</name>
    <dbReference type="NCBI Taxonomy" id="2664684"/>
    <lineage>
        <taxon>Eukaryota</taxon>
        <taxon>Metazoa</taxon>
        <taxon>Spiralia</taxon>
        <taxon>Lophotrochozoa</taxon>
        <taxon>Annelida</taxon>
        <taxon>Polychaeta</taxon>
        <taxon>Polychaeta incertae sedis</taxon>
        <taxon>Dinophilidae</taxon>
        <taxon>Dimorphilus</taxon>
    </lineage>
</organism>
<feature type="transmembrane region" description="Helical" evidence="1">
    <location>
        <begin position="119"/>
        <end position="141"/>
    </location>
</feature>
<keyword evidence="1" id="KW-1133">Transmembrane helix</keyword>
<evidence type="ECO:0000313" key="2">
    <source>
        <dbReference type="EMBL" id="CAD5126735.1"/>
    </source>
</evidence>
<name>A0A7I8WEV2_9ANNE</name>
<feature type="transmembrane region" description="Helical" evidence="1">
    <location>
        <begin position="45"/>
        <end position="66"/>
    </location>
</feature>
<comment type="caution">
    <text evidence="2">The sequence shown here is derived from an EMBL/GenBank/DDBJ whole genome shotgun (WGS) entry which is preliminary data.</text>
</comment>
<protein>
    <submittedName>
        <fullName evidence="2">DgyrCDS14791</fullName>
    </submittedName>
</protein>